<dbReference type="Pfam" id="PF25474">
    <property type="entry name" value="TPR_TmcB"/>
    <property type="match status" value="1"/>
</dbReference>
<dbReference type="InterPro" id="IPR013767">
    <property type="entry name" value="PAS_fold"/>
</dbReference>
<organism evidence="10 11">
    <name type="scientific">Edaphochlamys debaryana</name>
    <dbReference type="NCBI Taxonomy" id="47281"/>
    <lineage>
        <taxon>Eukaryota</taxon>
        <taxon>Viridiplantae</taxon>
        <taxon>Chlorophyta</taxon>
        <taxon>core chlorophytes</taxon>
        <taxon>Chlorophyceae</taxon>
        <taxon>CS clade</taxon>
        <taxon>Chlamydomonadales</taxon>
        <taxon>Chlamydomonadales incertae sedis</taxon>
        <taxon>Edaphochlamys</taxon>
    </lineage>
</organism>
<dbReference type="Proteomes" id="UP000612055">
    <property type="component" value="Unassembled WGS sequence"/>
</dbReference>
<dbReference type="InterPro" id="IPR057352">
    <property type="entry name" value="TPR_TmcB/C"/>
</dbReference>
<dbReference type="GO" id="GO:0006355">
    <property type="term" value="P:regulation of DNA-templated transcription"/>
    <property type="evidence" value="ECO:0007669"/>
    <property type="project" value="InterPro"/>
</dbReference>
<keyword evidence="3" id="KW-0808">Transferase</keyword>
<feature type="compositionally biased region" description="Low complexity" evidence="7">
    <location>
        <begin position="8"/>
        <end position="27"/>
    </location>
</feature>
<feature type="transmembrane region" description="Helical" evidence="8">
    <location>
        <begin position="353"/>
        <end position="372"/>
    </location>
</feature>
<name>A0A835XUY1_9CHLO</name>
<dbReference type="PANTHER" id="PTHR31600">
    <property type="entry name" value="TINY MACROCYSTS PROTEIN B-RELATED"/>
    <property type="match status" value="1"/>
</dbReference>
<reference evidence="10" key="1">
    <citation type="journal article" date="2020" name="bioRxiv">
        <title>Comparative genomics of Chlamydomonas.</title>
        <authorList>
            <person name="Craig R.J."/>
            <person name="Hasan A.R."/>
            <person name="Ness R.W."/>
            <person name="Keightley P.D."/>
        </authorList>
    </citation>
    <scope>NUCLEOTIDE SEQUENCE</scope>
    <source>
        <strain evidence="10">CCAP 11/70</strain>
    </source>
</reference>
<dbReference type="FunFam" id="3.30.450.20:FF:000060">
    <property type="entry name" value="Sensor protein FixL"/>
    <property type="match status" value="1"/>
</dbReference>
<evidence type="ECO:0000256" key="1">
    <source>
        <dbReference type="ARBA" id="ARBA00022543"/>
    </source>
</evidence>
<dbReference type="GO" id="GO:0016301">
    <property type="term" value="F:kinase activity"/>
    <property type="evidence" value="ECO:0007669"/>
    <property type="project" value="UniProtKB-KW"/>
</dbReference>
<feature type="compositionally biased region" description="Gly residues" evidence="7">
    <location>
        <begin position="1904"/>
        <end position="1920"/>
    </location>
</feature>
<feature type="transmembrane region" description="Helical" evidence="8">
    <location>
        <begin position="136"/>
        <end position="158"/>
    </location>
</feature>
<sequence>MSEHGDTSSQRSGNSGTSGGNSETSSQRSDSKFLVKRSLGVKGGNDETSDLEQKRNIQDGVFACMYTLVRQSAMTHWKYAALKLFLEFACSVIVVCNPTVAKWQIDVEHPLWKIFRWVIWRAPIARMYGYDLYARVLYVMVVIVWLAVAGLIWLTLAMRKQEQSKWLRKAAIALHVVYELVFVFFYMAFFDYLTFFADCRFGTTNTHAYWPTVDCLAMPHLIHMFVAMTTAVLFLAVTALMIIASSDLNPVSQGYLASPAVYSRLRILAAKAAVVIFANCVDSQPKAQAIGIALAVGLVCWWNLRDMPFYRSTVTCIMVGIWCGVLYPAVLLFVMVFGKNQSYEFQRAMTENVLRGIFPVTFGGMGLAYLYVRWAMRPAAKFLNLQPGVKIARIHKFESVFEVEHLSRVMRVFDIDNNTDEEAAAHGETIIKAGIQTYPNKPFLLILYANFVLEVKKDGPASRTQLQLASKASPNMVERYQVFCTSEASKRLKDSQEGGMDLQAYIEFKRNFRRAGLVRCWAVLRVHKEVLLMQADLWRLCLRTSLKVSLMDSTLEALEAATARANQVYKRLLERYPTNGKLLRCYGKFLEDVKHDQVAAGRAYVEANRNGGGSALLALDMSSTSGKPDFITSMSLEDDAVIVIDASGTIMMVSQAVQSTFGYAKAEIEGGNVSVLMPQPFSQRHPGYLQRYVSTGEAHMLDIVREVVVLHKDRYVFPVALCVTKLSGIGEDSVFMGVVKPLPPSRLTVRAWLAPNGTCLCADQQFSSMVGWQEGELVGRSLAAICTEPDAVEHLLQRCREASASDLEGGAVAAGLVLLHRYLDPVPITATVSLAGTDGQRILTLNCLRTDGQDGSVLVCDTHMRIRFASVELAMTLGYSMKKLATMRLEDLMPPPWGTLHAKWLKDPPHNEKPTSCRGGAIVNLVTEAGVQVPVRLAMKTAELDTMGTSHATTVYVVRVSRVAPEAVLDDTRVVLIVAFTGRVLSASPPESTILGFPASQLHGFRLQDCVDLFADWQARTDTEPQLLLLALQAKEQDLPGCTWRVRISAPDEGVSLPPIDGKPGTQPKKRSVLVCLQVELDESLIESAAGDGTGADGPDDAASNRLRISLWRRDLLGGMVEIDEDLVVHKASPPTGFITGVPPSAMIKKSLHRFLDIPAHVQSWDALLAACTQGSGEGAHKHKKSALKGTAERGVISPVLALVGPHPDSGQMRLLLQGVQTVGPRGRPRITLSVHPDTTYVGAHANIMRALRLDTSRAGSSTGGSGGGVSHAGAEESRPASRPASAAVQRGRTRKGGMGMGMGLMEGADAAAAADALAHHESGGEGGDDSGSGKGEGEGDGDLPERDDGSEGSGGEEPGRSIHHQTATKSEFVEQWVRTVSRIHGPDPAAADGAPGGDAAGADLVRSKSCLVAIPEAEEQGEGERGGVKFGASVKGGSVWSETGPDGGGGGGDGKGGRAGGGKERDDDRDSAEASDDNSSAQDGSEAASASALSSITDQSASTDVAVLDSRRGRLLKALNRTLLGPSLLEHVDRLRRHSYGVIAIMFITHVIAYVCVTQLIKVEHDHVYDVHRQALAMDRCQLLTARAMTGAFCARANVTEKVGVCASSTNYTVTRIAINANLMEENHQAVYLGVQSSQVQKQKDLTLYHWWTTPTLDYQFFTDTQTPQVIALRGGVWHLGNRFIAACREMVYLLPAMQENFRNHRLFQFILATGLGPMFEGYSTSLDYMVSFAWSSIGRLRRDLIVLLVVEALIVQMLCTAYELWLVQRAENARVVGMLAMLGLPGPILRQMSTATVKIVNDSDDESDAGSMAGDEDPAQQNGGGGGGGGGGRGSAEHSESGKIVAAGAADGALAANADGAAAVGAFAGGAARVSGSSMTDSSDGGGNEHARKHLHVKKRSGSGGAAAAGAGSGGGALFHGSRKRDGEAHGSKAHHRASRLRINGKQLLPSYWNASKFMAPFVLWNLAVIIVYILTLMKLQGMQGPLALLNMASRVTYRYTRIRAIALAFVTQDTPDMRATLRDPLATEVDLFEGDYNALMYGGIPASMEGSTFRRMVPPGTFASSSFAQSFFRSKGCFRYDQSACFTPDSPFYEVTHNGLDPMVRRVITEMRLLTLDADVDVAYNNSRYMFMALVGANDVYEGLEQGAQLFVDYSISRYDQVTQLHTILLVISVGLVLGFVLLLLWPHGKRVLRDCARQSALLSLVPPEMDVRAHVRGVAKRMANGGARPAGRDRVAGEPVAVPAAAGGAAEEGGPPGMGMELALPVP</sequence>
<feature type="transmembrane region" description="Helical" evidence="8">
    <location>
        <begin position="1960"/>
        <end position="1980"/>
    </location>
</feature>
<dbReference type="OrthoDB" id="39614at2759"/>
<feature type="compositionally biased region" description="Gly residues" evidence="7">
    <location>
        <begin position="1824"/>
        <end position="1836"/>
    </location>
</feature>
<keyword evidence="8" id="KW-0472">Membrane</keyword>
<evidence type="ECO:0000256" key="7">
    <source>
        <dbReference type="SAM" id="MobiDB-lite"/>
    </source>
</evidence>
<feature type="transmembrane region" description="Helical" evidence="8">
    <location>
        <begin position="170"/>
        <end position="189"/>
    </location>
</feature>
<evidence type="ECO:0000256" key="3">
    <source>
        <dbReference type="ARBA" id="ARBA00022679"/>
    </source>
</evidence>
<evidence type="ECO:0000259" key="9">
    <source>
        <dbReference type="PROSITE" id="PS50112"/>
    </source>
</evidence>
<evidence type="ECO:0000313" key="11">
    <source>
        <dbReference type="Proteomes" id="UP000612055"/>
    </source>
</evidence>
<dbReference type="InterPro" id="IPR035965">
    <property type="entry name" value="PAS-like_dom_sf"/>
</dbReference>
<feature type="transmembrane region" description="Helical" evidence="8">
    <location>
        <begin position="316"/>
        <end position="338"/>
    </location>
</feature>
<feature type="compositionally biased region" description="Acidic residues" evidence="7">
    <location>
        <begin position="1805"/>
        <end position="1820"/>
    </location>
</feature>
<dbReference type="InterPro" id="IPR052994">
    <property type="entry name" value="Tiny_macrocysts_regulators"/>
</dbReference>
<gene>
    <name evidence="10" type="ORF">HYH03_014056</name>
</gene>
<keyword evidence="1" id="KW-0157">Chromophore</keyword>
<feature type="transmembrane region" description="Helical" evidence="8">
    <location>
        <begin position="2168"/>
        <end position="2189"/>
    </location>
</feature>
<accession>A0A835XUY1</accession>
<evidence type="ECO:0000256" key="4">
    <source>
        <dbReference type="ARBA" id="ARBA00022741"/>
    </source>
</evidence>
<dbReference type="SUPFAM" id="SSF55785">
    <property type="entry name" value="PYP-like sensor domain (PAS domain)"/>
    <property type="match status" value="1"/>
</dbReference>
<evidence type="ECO:0000256" key="8">
    <source>
        <dbReference type="SAM" id="Phobius"/>
    </source>
</evidence>
<feature type="compositionally biased region" description="Low complexity" evidence="7">
    <location>
        <begin position="1486"/>
        <end position="1496"/>
    </location>
</feature>
<keyword evidence="11" id="KW-1185">Reference proteome</keyword>
<keyword evidence="5" id="KW-0418">Kinase</keyword>
<keyword evidence="1" id="KW-0675">Receptor</keyword>
<evidence type="ECO:0000256" key="5">
    <source>
        <dbReference type="ARBA" id="ARBA00022777"/>
    </source>
</evidence>
<feature type="region of interest" description="Disordered" evidence="7">
    <location>
        <begin position="1"/>
        <end position="34"/>
    </location>
</feature>
<feature type="domain" description="PAS" evidence="9">
    <location>
        <begin position="639"/>
        <end position="696"/>
    </location>
</feature>
<feature type="region of interest" description="Disordered" evidence="7">
    <location>
        <begin position="1257"/>
        <end position="1369"/>
    </location>
</feature>
<keyword evidence="6" id="KW-0067">ATP-binding</keyword>
<evidence type="ECO:0000256" key="6">
    <source>
        <dbReference type="ARBA" id="ARBA00022840"/>
    </source>
</evidence>
<evidence type="ECO:0000256" key="2">
    <source>
        <dbReference type="ARBA" id="ARBA00022606"/>
    </source>
</evidence>
<feature type="compositionally biased region" description="Gly residues" evidence="7">
    <location>
        <begin position="1262"/>
        <end position="1271"/>
    </location>
</feature>
<evidence type="ECO:0000313" key="10">
    <source>
        <dbReference type="EMBL" id="KAG2487340.1"/>
    </source>
</evidence>
<dbReference type="PANTHER" id="PTHR31600:SF2">
    <property type="entry name" value="GAMETE ENRICHED GENE 10 PROTEIN-RELATED"/>
    <property type="match status" value="1"/>
</dbReference>
<dbReference type="PROSITE" id="PS50112">
    <property type="entry name" value="PAS"/>
    <property type="match status" value="1"/>
</dbReference>
<feature type="compositionally biased region" description="Basic and acidic residues" evidence="7">
    <location>
        <begin position="1462"/>
        <end position="1473"/>
    </location>
</feature>
<feature type="region of interest" description="Disordered" evidence="7">
    <location>
        <begin position="1418"/>
        <end position="1496"/>
    </location>
</feature>
<feature type="region of interest" description="Disordered" evidence="7">
    <location>
        <begin position="1900"/>
        <end position="1939"/>
    </location>
</feature>
<proteinExistence type="predicted"/>
<keyword evidence="8" id="KW-0812">Transmembrane</keyword>
<feature type="transmembrane region" description="Helical" evidence="8">
    <location>
        <begin position="287"/>
        <end position="304"/>
    </location>
</feature>
<dbReference type="GO" id="GO:0005524">
    <property type="term" value="F:ATP binding"/>
    <property type="evidence" value="ECO:0007669"/>
    <property type="project" value="UniProtKB-KW"/>
</dbReference>
<feature type="transmembrane region" description="Helical" evidence="8">
    <location>
        <begin position="221"/>
        <end position="244"/>
    </location>
</feature>
<dbReference type="Gene3D" id="3.30.450.20">
    <property type="entry name" value="PAS domain"/>
    <property type="match status" value="1"/>
</dbReference>
<keyword evidence="8" id="KW-1133">Transmembrane helix</keyword>
<keyword evidence="4" id="KW-0547">Nucleotide-binding</keyword>
<dbReference type="CDD" id="cd00130">
    <property type="entry name" value="PAS"/>
    <property type="match status" value="1"/>
</dbReference>
<feature type="region of interest" description="Disordered" evidence="7">
    <location>
        <begin position="1805"/>
        <end position="1842"/>
    </location>
</feature>
<feature type="transmembrane region" description="Helical" evidence="8">
    <location>
        <begin position="80"/>
        <end position="101"/>
    </location>
</feature>
<dbReference type="Pfam" id="PF00989">
    <property type="entry name" value="PAS"/>
    <property type="match status" value="1"/>
</dbReference>
<dbReference type="NCBIfam" id="TIGR00229">
    <property type="entry name" value="sensory_box"/>
    <property type="match status" value="1"/>
</dbReference>
<dbReference type="SMART" id="SM00091">
    <property type="entry name" value="PAS"/>
    <property type="match status" value="5"/>
</dbReference>
<keyword evidence="1" id="KW-0600">Photoreceptor protein</keyword>
<dbReference type="EMBL" id="JAEHOE010000098">
    <property type="protein sequence ID" value="KAG2487340.1"/>
    <property type="molecule type" value="Genomic_DNA"/>
</dbReference>
<feature type="compositionally biased region" description="Gly residues" evidence="7">
    <location>
        <begin position="1446"/>
        <end position="1461"/>
    </location>
</feature>
<dbReference type="InterPro" id="IPR000014">
    <property type="entry name" value="PAS"/>
</dbReference>
<feature type="compositionally biased region" description="Low complexity" evidence="7">
    <location>
        <begin position="1306"/>
        <end position="1317"/>
    </location>
</feature>
<dbReference type="GO" id="GO:0009881">
    <property type="term" value="F:photoreceptor activity"/>
    <property type="evidence" value="ECO:0007669"/>
    <property type="project" value="UniProtKB-KW"/>
</dbReference>
<protein>
    <recommendedName>
        <fullName evidence="9">PAS domain-containing protein</fullName>
    </recommendedName>
</protein>
<comment type="caution">
    <text evidence="10">The sequence shown here is derived from an EMBL/GenBank/DDBJ whole genome shotgun (WGS) entry which is preliminary data.</text>
</comment>
<keyword evidence="2" id="KW-0716">Sensory transduction</keyword>